<sequence length="88" mass="10089">MARNARRATTPPEIRDLPGDYPFGDRVSESLADYAKRTGLTLKAVQHRADDGRLPIIQTRPRAKREVNLLAIYMNARYKAERFVESMN</sequence>
<evidence type="ECO:0000256" key="1">
    <source>
        <dbReference type="SAM" id="MobiDB-lite"/>
    </source>
</evidence>
<organism evidence="2 3">
    <name type="scientific">Raoultella terrigena</name>
    <name type="common">Klebsiella terrigena</name>
    <dbReference type="NCBI Taxonomy" id="577"/>
    <lineage>
        <taxon>Bacteria</taxon>
        <taxon>Pseudomonadati</taxon>
        <taxon>Pseudomonadota</taxon>
        <taxon>Gammaproteobacteria</taxon>
        <taxon>Enterobacterales</taxon>
        <taxon>Enterobacteriaceae</taxon>
        <taxon>Klebsiella/Raoultella group</taxon>
        <taxon>Raoultella</taxon>
    </lineage>
</organism>
<evidence type="ECO:0000313" key="3">
    <source>
        <dbReference type="Proteomes" id="UP000274346"/>
    </source>
</evidence>
<reference evidence="2 3" key="1">
    <citation type="submission" date="2018-12" db="EMBL/GenBank/DDBJ databases">
        <authorList>
            <consortium name="Pathogen Informatics"/>
        </authorList>
    </citation>
    <scope>NUCLEOTIDE SEQUENCE [LARGE SCALE GENOMIC DNA]</scope>
    <source>
        <strain evidence="2 3">NCTC13098</strain>
    </source>
</reference>
<proteinExistence type="predicted"/>
<dbReference type="AlphaFoldDB" id="A0A3P8KCJ0"/>
<gene>
    <name evidence="2" type="ORF">NCTC13098_02836</name>
</gene>
<evidence type="ECO:0000313" key="2">
    <source>
        <dbReference type="EMBL" id="VDR26485.1"/>
    </source>
</evidence>
<dbReference type="EMBL" id="LR131271">
    <property type="protein sequence ID" value="VDR26485.1"/>
    <property type="molecule type" value="Genomic_DNA"/>
</dbReference>
<name>A0A3P8KCJ0_RAOTE</name>
<feature type="region of interest" description="Disordered" evidence="1">
    <location>
        <begin position="1"/>
        <end position="21"/>
    </location>
</feature>
<dbReference type="KEGG" id="rtg:NCTC13098_02836"/>
<dbReference type="Proteomes" id="UP000274346">
    <property type="component" value="Chromosome"/>
</dbReference>
<accession>A0A3P8KCJ0</accession>
<protein>
    <submittedName>
        <fullName evidence="2">Uncharacterized protein</fullName>
    </submittedName>
</protein>